<dbReference type="AlphaFoldDB" id="A0A1S3ZKF8"/>
<dbReference type="RefSeq" id="XP_016464842.1">
    <property type="nucleotide sequence ID" value="XM_016609356.1"/>
</dbReference>
<feature type="signal peptide" evidence="1">
    <location>
        <begin position="1"/>
        <end position="31"/>
    </location>
</feature>
<feature type="chain" id="PRO_5010363563" evidence="1">
    <location>
        <begin position="32"/>
        <end position="105"/>
    </location>
</feature>
<proteinExistence type="predicted"/>
<accession>A0A1S3ZKF8</accession>
<name>A0A1S3ZKF8_TOBAC</name>
<gene>
    <name evidence="2" type="primary">LOC107787738</name>
</gene>
<protein>
    <submittedName>
        <fullName evidence="2">Thionin-like protein 2</fullName>
    </submittedName>
</protein>
<dbReference type="KEGG" id="nta:107787738"/>
<evidence type="ECO:0000256" key="1">
    <source>
        <dbReference type="SAM" id="SignalP"/>
    </source>
</evidence>
<reference evidence="2" key="1">
    <citation type="submission" date="2025-08" db="UniProtKB">
        <authorList>
            <consortium name="RefSeq"/>
        </authorList>
    </citation>
    <scope>IDENTIFICATION</scope>
</reference>
<sequence length="105" mass="11996">MEMKKNDAFFTMIIAFVIILMFSTFKSITCANDDCFINCMKKCPAEDYQCYDRCGWDCPHNTSISSHYCNLGCSFRHCAQLSKDGKEWQACTNNCATNICNIKAK</sequence>
<keyword evidence="1" id="KW-0732">Signal</keyword>
<dbReference type="OrthoDB" id="10279218at2759"/>
<dbReference type="OMA" id="CATNICN"/>
<organism evidence="2">
    <name type="scientific">Nicotiana tabacum</name>
    <name type="common">Common tobacco</name>
    <dbReference type="NCBI Taxonomy" id="4097"/>
    <lineage>
        <taxon>Eukaryota</taxon>
        <taxon>Viridiplantae</taxon>
        <taxon>Streptophyta</taxon>
        <taxon>Embryophyta</taxon>
        <taxon>Tracheophyta</taxon>
        <taxon>Spermatophyta</taxon>
        <taxon>Magnoliopsida</taxon>
        <taxon>eudicotyledons</taxon>
        <taxon>Gunneridae</taxon>
        <taxon>Pentapetalae</taxon>
        <taxon>asterids</taxon>
        <taxon>lamiids</taxon>
        <taxon>Solanales</taxon>
        <taxon>Solanaceae</taxon>
        <taxon>Nicotianoideae</taxon>
        <taxon>Nicotianeae</taxon>
        <taxon>Nicotiana</taxon>
    </lineage>
</organism>
<evidence type="ECO:0000313" key="2">
    <source>
        <dbReference type="RefSeq" id="XP_016464842.1"/>
    </source>
</evidence>
<dbReference type="PaxDb" id="4097-A0A1S3ZKF8"/>